<dbReference type="InterPro" id="IPR002828">
    <property type="entry name" value="SurE-like_Pase/nucleotidase"/>
</dbReference>
<keyword evidence="5 8" id="KW-0378">Hydrolase</keyword>
<keyword evidence="4" id="KW-0479">Metal-binding</keyword>
<evidence type="ECO:0000256" key="3">
    <source>
        <dbReference type="ARBA" id="ARBA00012643"/>
    </source>
</evidence>
<dbReference type="InterPro" id="IPR030048">
    <property type="entry name" value="SurE"/>
</dbReference>
<dbReference type="Proteomes" id="UP001596422">
    <property type="component" value="Unassembled WGS sequence"/>
</dbReference>
<dbReference type="SUPFAM" id="SSF64167">
    <property type="entry name" value="SurE-like"/>
    <property type="match status" value="1"/>
</dbReference>
<organism evidence="8 9">
    <name type="scientific">Marinobacterium aestuariivivens</name>
    <dbReference type="NCBI Taxonomy" id="1698799"/>
    <lineage>
        <taxon>Bacteria</taxon>
        <taxon>Pseudomonadati</taxon>
        <taxon>Pseudomonadota</taxon>
        <taxon>Gammaproteobacteria</taxon>
        <taxon>Oceanospirillales</taxon>
        <taxon>Oceanospirillaceae</taxon>
        <taxon>Marinobacterium</taxon>
    </lineage>
</organism>
<dbReference type="RefSeq" id="WP_379910520.1">
    <property type="nucleotide sequence ID" value="NZ_JBHSWE010000001.1"/>
</dbReference>
<accession>A0ABW2A3J4</accession>
<reference evidence="9" key="1">
    <citation type="journal article" date="2019" name="Int. J. Syst. Evol. Microbiol.">
        <title>The Global Catalogue of Microorganisms (GCM) 10K type strain sequencing project: providing services to taxonomists for standard genome sequencing and annotation.</title>
        <authorList>
            <consortium name="The Broad Institute Genomics Platform"/>
            <consortium name="The Broad Institute Genome Sequencing Center for Infectious Disease"/>
            <person name="Wu L."/>
            <person name="Ma J."/>
        </authorList>
    </citation>
    <scope>NUCLEOTIDE SEQUENCE [LARGE SCALE GENOMIC DNA]</scope>
    <source>
        <strain evidence="9">NBRC 111756</strain>
    </source>
</reference>
<evidence type="ECO:0000256" key="2">
    <source>
        <dbReference type="ARBA" id="ARBA00011062"/>
    </source>
</evidence>
<evidence type="ECO:0000256" key="1">
    <source>
        <dbReference type="ARBA" id="ARBA00000815"/>
    </source>
</evidence>
<comment type="similarity">
    <text evidence="2">Belongs to the SurE nucleotidase family.</text>
</comment>
<dbReference type="PANTHER" id="PTHR30457">
    <property type="entry name" value="5'-NUCLEOTIDASE SURE"/>
    <property type="match status" value="1"/>
</dbReference>
<name>A0ABW2A3J4_9GAMM</name>
<feature type="domain" description="Survival protein SurE-like phosphatase/nucleotidase" evidence="7">
    <location>
        <begin position="26"/>
        <end position="235"/>
    </location>
</feature>
<comment type="catalytic activity">
    <reaction evidence="1">
        <text>a ribonucleoside 5'-phosphate + H2O = a ribonucleoside + phosphate</text>
        <dbReference type="Rhea" id="RHEA:12484"/>
        <dbReference type="ChEBI" id="CHEBI:15377"/>
        <dbReference type="ChEBI" id="CHEBI:18254"/>
        <dbReference type="ChEBI" id="CHEBI:43474"/>
        <dbReference type="ChEBI" id="CHEBI:58043"/>
        <dbReference type="EC" id="3.1.3.5"/>
    </reaction>
</comment>
<dbReference type="PANTHER" id="PTHR30457:SF0">
    <property type="entry name" value="PHOSPHATASE, PUTATIVE (AFU_ORTHOLOGUE AFUA_4G01070)-RELATED"/>
    <property type="match status" value="1"/>
</dbReference>
<evidence type="ECO:0000259" key="7">
    <source>
        <dbReference type="Pfam" id="PF01975"/>
    </source>
</evidence>
<proteinExistence type="inferred from homology"/>
<dbReference type="Gene3D" id="3.40.1210.10">
    <property type="entry name" value="Survival protein SurE-like phosphatase/nucleotidase"/>
    <property type="match status" value="1"/>
</dbReference>
<dbReference type="InterPro" id="IPR036523">
    <property type="entry name" value="SurE-like_sf"/>
</dbReference>
<sequence length="322" mass="33825">MRFNRLAVCVTAGAALLPLPSLAMNVLLVNDDGLTANVQALRTALLAAGHEVLLSVPCRNQSGKGASLDFFKPIGPLTETCVGEAATVGDPGVGPIDGLDDAHYVDGTPVMATMYGLDVLAPQHWGMAPDLVLSGPNEGQNLGTIALTSGTVSNSQYALSRGVSAISVSADHHTSKDASFAPEVADLTLQLLAQLEARSLDDELLPDGVALNVNIPDFHLGESTLLPWEVTRFGNFEQMNTFFVTSLGDDPLAARLGLAGVDLPGVTFAFSSPDDATADTDPQSEALKLLEGAITVTPMQLGYEASLEESHRLSQYLRQAMQ</sequence>
<keyword evidence="6" id="KW-0732">Signal</keyword>
<evidence type="ECO:0000313" key="9">
    <source>
        <dbReference type="Proteomes" id="UP001596422"/>
    </source>
</evidence>
<comment type="caution">
    <text evidence="8">The sequence shown here is derived from an EMBL/GenBank/DDBJ whole genome shotgun (WGS) entry which is preliminary data.</text>
</comment>
<evidence type="ECO:0000256" key="6">
    <source>
        <dbReference type="SAM" id="SignalP"/>
    </source>
</evidence>
<dbReference type="EC" id="3.1.3.5" evidence="3"/>
<evidence type="ECO:0000256" key="5">
    <source>
        <dbReference type="ARBA" id="ARBA00022801"/>
    </source>
</evidence>
<evidence type="ECO:0000256" key="4">
    <source>
        <dbReference type="ARBA" id="ARBA00022723"/>
    </source>
</evidence>
<dbReference type="Pfam" id="PF01975">
    <property type="entry name" value="SurE"/>
    <property type="match status" value="1"/>
</dbReference>
<protein>
    <recommendedName>
        <fullName evidence="3">5'-nucleotidase</fullName>
        <ecNumber evidence="3">3.1.3.5</ecNumber>
    </recommendedName>
</protein>
<feature type="chain" id="PRO_5045889549" description="5'-nucleotidase" evidence="6">
    <location>
        <begin position="24"/>
        <end position="322"/>
    </location>
</feature>
<gene>
    <name evidence="8" type="primary">surE</name>
    <name evidence="8" type="ORF">ACFQDL_19770</name>
</gene>
<feature type="signal peptide" evidence="6">
    <location>
        <begin position="1"/>
        <end position="23"/>
    </location>
</feature>
<dbReference type="GO" id="GO:0008253">
    <property type="term" value="F:5'-nucleotidase activity"/>
    <property type="evidence" value="ECO:0007669"/>
    <property type="project" value="UniProtKB-EC"/>
</dbReference>
<keyword evidence="9" id="KW-1185">Reference proteome</keyword>
<evidence type="ECO:0000313" key="8">
    <source>
        <dbReference type="EMBL" id="MFC6672052.1"/>
    </source>
</evidence>
<dbReference type="EMBL" id="JBHSWE010000001">
    <property type="protein sequence ID" value="MFC6672052.1"/>
    <property type="molecule type" value="Genomic_DNA"/>
</dbReference>